<dbReference type="PANTHER" id="PTHR21354:SF0">
    <property type="entry name" value="ZINC FINGER PROTEIN 511"/>
    <property type="match status" value="1"/>
</dbReference>
<dbReference type="InterPro" id="IPR039258">
    <property type="entry name" value="ZNF511"/>
</dbReference>
<feature type="compositionally biased region" description="Polar residues" evidence="1">
    <location>
        <begin position="88"/>
        <end position="103"/>
    </location>
</feature>
<name>A0A9P6Q469_9FUNG</name>
<dbReference type="OrthoDB" id="2446956at2759"/>
<evidence type="ECO:0000256" key="1">
    <source>
        <dbReference type="SAM" id="MobiDB-lite"/>
    </source>
</evidence>
<comment type="caution">
    <text evidence="3">The sequence shown here is derived from an EMBL/GenBank/DDBJ whole genome shotgun (WGS) entry which is preliminary data.</text>
</comment>
<evidence type="ECO:0000313" key="3">
    <source>
        <dbReference type="EMBL" id="KAG0258125.1"/>
    </source>
</evidence>
<reference evidence="3" key="1">
    <citation type="journal article" date="2020" name="Fungal Divers.">
        <title>Resolving the Mortierellaceae phylogeny through synthesis of multi-gene phylogenetics and phylogenomics.</title>
        <authorList>
            <person name="Vandepol N."/>
            <person name="Liber J."/>
            <person name="Desiro A."/>
            <person name="Na H."/>
            <person name="Kennedy M."/>
            <person name="Barry K."/>
            <person name="Grigoriev I.V."/>
            <person name="Miller A.N."/>
            <person name="O'Donnell K."/>
            <person name="Stajich J.E."/>
            <person name="Bonito G."/>
        </authorList>
    </citation>
    <scope>NUCLEOTIDE SEQUENCE</scope>
    <source>
        <strain evidence="3">BC1065</strain>
    </source>
</reference>
<feature type="domain" description="C2H2-type" evidence="2">
    <location>
        <begin position="32"/>
        <end position="55"/>
    </location>
</feature>
<keyword evidence="4" id="KW-1185">Reference proteome</keyword>
<dbReference type="EMBL" id="JAAAJB010000336">
    <property type="protein sequence ID" value="KAG0258125.1"/>
    <property type="molecule type" value="Genomic_DNA"/>
</dbReference>
<evidence type="ECO:0000313" key="4">
    <source>
        <dbReference type="Proteomes" id="UP000807716"/>
    </source>
</evidence>
<sequence length="276" mass="31198">MPGERWLQLHIHEMHDILVKIRRERGERTYQCFVAHCQHAFKSTHGRRLHLIDRHKYSQSFNFDIVKEGALSFEKRIKKLGIKRAYRSTTSSLRRDSVTSNGSMDLEHVSSSSSRETSPLPDSHSADTTQRRRASSPSLGSIHQQQQQQKKPQLSHDDHKGTSAKASDGMDMEIDQLQATLSRLTLPKTKAKNHGHTDRPRLQPGFYRGPPIGQHHHLEHSAQQAKPAPDSTAGPVPIATSRVNTWMVPRQVKATATKPLPSKPTRAPVLQDVHME</sequence>
<dbReference type="PANTHER" id="PTHR21354">
    <property type="entry name" value="ZINC FINGER PROTEIN 511"/>
    <property type="match status" value="1"/>
</dbReference>
<dbReference type="PROSITE" id="PS00028">
    <property type="entry name" value="ZINC_FINGER_C2H2_1"/>
    <property type="match status" value="1"/>
</dbReference>
<organism evidence="3 4">
    <name type="scientific">Actinomortierella ambigua</name>
    <dbReference type="NCBI Taxonomy" id="1343610"/>
    <lineage>
        <taxon>Eukaryota</taxon>
        <taxon>Fungi</taxon>
        <taxon>Fungi incertae sedis</taxon>
        <taxon>Mucoromycota</taxon>
        <taxon>Mortierellomycotina</taxon>
        <taxon>Mortierellomycetes</taxon>
        <taxon>Mortierellales</taxon>
        <taxon>Mortierellaceae</taxon>
        <taxon>Actinomortierella</taxon>
    </lineage>
</organism>
<gene>
    <name evidence="3" type="ORF">DFQ27_004795</name>
</gene>
<evidence type="ECO:0000259" key="2">
    <source>
        <dbReference type="PROSITE" id="PS00028"/>
    </source>
</evidence>
<proteinExistence type="predicted"/>
<protein>
    <recommendedName>
        <fullName evidence="2">C2H2-type domain-containing protein</fullName>
    </recommendedName>
</protein>
<feature type="region of interest" description="Disordered" evidence="1">
    <location>
        <begin position="184"/>
        <end position="276"/>
    </location>
</feature>
<dbReference type="Proteomes" id="UP000807716">
    <property type="component" value="Unassembled WGS sequence"/>
</dbReference>
<dbReference type="InterPro" id="IPR013087">
    <property type="entry name" value="Znf_C2H2_type"/>
</dbReference>
<accession>A0A9P6Q469</accession>
<feature type="region of interest" description="Disordered" evidence="1">
    <location>
        <begin position="88"/>
        <end position="171"/>
    </location>
</feature>
<dbReference type="AlphaFoldDB" id="A0A9P6Q469"/>